<sequence length="150" mass="15936">MKAERGAAATTHDQHELLLGKATARIAQVRYAVTIEMGPHVLVADEPKSLGGQDAGPAPFSILAAALGACTSATLKMYAERKQWPLTSLKVALRYLRSPQGVDRIERRLTIEGLNDEQCAKLADVAERTPVTLAIKGGVAIDTSLTSADS</sequence>
<dbReference type="RefSeq" id="WP_369062035.1">
    <property type="nucleotide sequence ID" value="NZ_CP158375.1"/>
</dbReference>
<reference evidence="1" key="1">
    <citation type="submission" date="2024-06" db="EMBL/GenBank/DDBJ databases">
        <title>Caulobacter inopinatus, sp. nov.</title>
        <authorList>
            <person name="Donachie S.P."/>
        </authorList>
    </citation>
    <scope>NUCLEOTIDE SEQUENCE</scope>
    <source>
        <strain evidence="1">73W</strain>
    </source>
</reference>
<evidence type="ECO:0000313" key="1">
    <source>
        <dbReference type="EMBL" id="XDO98265.1"/>
    </source>
</evidence>
<dbReference type="EMBL" id="CP158375">
    <property type="protein sequence ID" value="XDO98265.1"/>
    <property type="molecule type" value="Genomic_DNA"/>
</dbReference>
<name>A0AB39KX97_9CAUL</name>
<proteinExistence type="predicted"/>
<accession>A0AB39KX97</accession>
<gene>
    <name evidence="1" type="ORF">ABOZ73_07565</name>
</gene>
<dbReference type="Gene3D" id="3.30.300.20">
    <property type="match status" value="1"/>
</dbReference>
<dbReference type="PANTHER" id="PTHR39624:SF2">
    <property type="entry name" value="OSMC-LIKE PROTEIN"/>
    <property type="match status" value="1"/>
</dbReference>
<dbReference type="InterPro" id="IPR015946">
    <property type="entry name" value="KH_dom-like_a/b"/>
</dbReference>
<dbReference type="InterPro" id="IPR036102">
    <property type="entry name" value="OsmC/Ohrsf"/>
</dbReference>
<dbReference type="SUPFAM" id="SSF82784">
    <property type="entry name" value="OsmC-like"/>
    <property type="match status" value="1"/>
</dbReference>
<organism evidence="1">
    <name type="scientific">Caulobacter sp. 73W</name>
    <dbReference type="NCBI Taxonomy" id="3161137"/>
    <lineage>
        <taxon>Bacteria</taxon>
        <taxon>Pseudomonadati</taxon>
        <taxon>Pseudomonadota</taxon>
        <taxon>Alphaproteobacteria</taxon>
        <taxon>Caulobacterales</taxon>
        <taxon>Caulobacteraceae</taxon>
        <taxon>Caulobacter</taxon>
    </lineage>
</organism>
<dbReference type="Pfam" id="PF02566">
    <property type="entry name" value="OsmC"/>
    <property type="match status" value="1"/>
</dbReference>
<dbReference type="PANTHER" id="PTHR39624">
    <property type="entry name" value="PROTEIN INVOLVED IN RIMO-MEDIATED BETA-METHYLTHIOLATION OF RIBOSOMAL PROTEIN S12 YCAO"/>
    <property type="match status" value="1"/>
</dbReference>
<dbReference type="AlphaFoldDB" id="A0AB39KX97"/>
<dbReference type="InterPro" id="IPR003718">
    <property type="entry name" value="OsmC/Ohr_fam"/>
</dbReference>
<protein>
    <submittedName>
        <fullName evidence="1">OsmC family protein</fullName>
    </submittedName>
</protein>